<comment type="catalytic activity">
    <reaction evidence="1 4">
        <text>3-hydroxy-2-methylpropanoyl-CoA + H2O = 3-hydroxy-2-methylpropanoate + CoA + H(+)</text>
        <dbReference type="Rhea" id="RHEA:20888"/>
        <dbReference type="ChEBI" id="CHEBI:11805"/>
        <dbReference type="ChEBI" id="CHEBI:15377"/>
        <dbReference type="ChEBI" id="CHEBI:15378"/>
        <dbReference type="ChEBI" id="CHEBI:57287"/>
        <dbReference type="ChEBI" id="CHEBI:57340"/>
        <dbReference type="EC" id="3.1.2.4"/>
    </reaction>
</comment>
<evidence type="ECO:0000256" key="4">
    <source>
        <dbReference type="RuleBase" id="RU369070"/>
    </source>
</evidence>
<feature type="region of interest" description="Disordered" evidence="5">
    <location>
        <begin position="381"/>
        <end position="402"/>
    </location>
</feature>
<protein>
    <recommendedName>
        <fullName evidence="2 4">3-hydroxyisobutyryl-CoA hydrolase</fullName>
        <shortName evidence="4">HIB-CoA hydrolase</shortName>
        <shortName evidence="4">HIBYL-CoA-H</shortName>
        <ecNumber evidence="2 4">3.1.2.4</ecNumber>
    </recommendedName>
    <alternativeName>
        <fullName evidence="4">3-hydroxyisobutyryl-coenzyme A hydrolase</fullName>
    </alternativeName>
</protein>
<dbReference type="GO" id="GO:0003860">
    <property type="term" value="F:3-hydroxyisobutyryl-CoA hydrolase activity"/>
    <property type="evidence" value="ECO:0007669"/>
    <property type="project" value="UniProtKB-UniRule"/>
</dbReference>
<dbReference type="NCBIfam" id="NF004127">
    <property type="entry name" value="PRK05617.1"/>
    <property type="match status" value="1"/>
</dbReference>
<gene>
    <name evidence="7" type="ORF">M0R45_036979</name>
</gene>
<proteinExistence type="inferred from homology"/>
<keyword evidence="3 4" id="KW-0378">Hydrolase</keyword>
<dbReference type="AlphaFoldDB" id="A0AAW1VZ20"/>
<evidence type="ECO:0000259" key="6">
    <source>
        <dbReference type="Pfam" id="PF16113"/>
    </source>
</evidence>
<dbReference type="PANTHER" id="PTHR43176:SF3">
    <property type="entry name" value="3-HYDROXYISOBUTYRYL-COA HYDROLASE, MITOCHONDRIAL"/>
    <property type="match status" value="1"/>
</dbReference>
<organism evidence="7 8">
    <name type="scientific">Rubus argutus</name>
    <name type="common">Southern blackberry</name>
    <dbReference type="NCBI Taxonomy" id="59490"/>
    <lineage>
        <taxon>Eukaryota</taxon>
        <taxon>Viridiplantae</taxon>
        <taxon>Streptophyta</taxon>
        <taxon>Embryophyta</taxon>
        <taxon>Tracheophyta</taxon>
        <taxon>Spermatophyta</taxon>
        <taxon>Magnoliopsida</taxon>
        <taxon>eudicotyledons</taxon>
        <taxon>Gunneridae</taxon>
        <taxon>Pentapetalae</taxon>
        <taxon>rosids</taxon>
        <taxon>fabids</taxon>
        <taxon>Rosales</taxon>
        <taxon>Rosaceae</taxon>
        <taxon>Rosoideae</taxon>
        <taxon>Rosoideae incertae sedis</taxon>
        <taxon>Rubus</taxon>
    </lineage>
</organism>
<evidence type="ECO:0000256" key="1">
    <source>
        <dbReference type="ARBA" id="ARBA00001709"/>
    </source>
</evidence>
<name>A0AAW1VZ20_RUBAR</name>
<dbReference type="Proteomes" id="UP001457282">
    <property type="component" value="Unassembled WGS sequence"/>
</dbReference>
<comment type="similarity">
    <text evidence="4">Belongs to the enoyl-CoA hydratase/isomerase family.</text>
</comment>
<feature type="domain" description="Enoyl-CoA hydratase/isomerase" evidence="6">
    <location>
        <begin position="23"/>
        <end position="374"/>
    </location>
</feature>
<sequence length="402" mass="44481">MASSNLDHHRDSEVLVQENNSSVRTLTLNRPRHLNALSLEMISRLSELFLACEYDANVKLVILKGNGKAFSAGGDIAAIAYHLYNGDWRLAVKISEEAYKLLYLIATYNKPQLSILNGIAMGRGAAIYALSRFRLATENSMFSMPETALGGFPDMGGSYFLSRLPGFLGEYLALTSAKLDGPEMFACGLATHFVPATKLALLEEALASTVAASTIDSSSSRDLVFYVSAIINEYSIQPVLKERGSARHKMDLIEKCFSKGTVEEILSALEKEAADLDGHINGDDPWLSSTIQSIKKASPISLKISLRSIREGRSQRLGECLVREYRMAYHVARGKVSKDFIEGCTALLWDKDKIQKWEPSKLELITDPMVDHYFSNKLGDDEDESEELQLPARSELPTISKL</sequence>
<evidence type="ECO:0000313" key="8">
    <source>
        <dbReference type="Proteomes" id="UP001457282"/>
    </source>
</evidence>
<dbReference type="Gene3D" id="3.90.226.10">
    <property type="entry name" value="2-enoyl-CoA Hydratase, Chain A, domain 1"/>
    <property type="match status" value="1"/>
</dbReference>
<evidence type="ECO:0000256" key="3">
    <source>
        <dbReference type="ARBA" id="ARBA00022801"/>
    </source>
</evidence>
<comment type="pathway">
    <text evidence="4">Amino-acid degradation; L-valine degradation.</text>
</comment>
<keyword evidence="8" id="KW-1185">Reference proteome</keyword>
<dbReference type="PANTHER" id="PTHR43176">
    <property type="entry name" value="3-HYDROXYISOBUTYRYL-COA HYDROLASE-RELATED"/>
    <property type="match status" value="1"/>
</dbReference>
<comment type="function">
    <text evidence="4">Hydrolyzes 3-hydroxyisobutyryl-CoA (HIBYL-CoA), a saline catabolite. Has high activity toward isobutyryl-CoA. Could be an isobutyryl-CoA dehydrogenase that functions in valine catabolism.</text>
</comment>
<dbReference type="SUPFAM" id="SSF52096">
    <property type="entry name" value="ClpP/crotonase"/>
    <property type="match status" value="1"/>
</dbReference>
<dbReference type="Pfam" id="PF16113">
    <property type="entry name" value="ECH_2"/>
    <property type="match status" value="1"/>
</dbReference>
<dbReference type="CDD" id="cd06558">
    <property type="entry name" value="crotonase-like"/>
    <property type="match status" value="1"/>
</dbReference>
<accession>A0AAW1VZ20</accession>
<dbReference type="InterPro" id="IPR045004">
    <property type="entry name" value="ECH_dom"/>
</dbReference>
<evidence type="ECO:0000256" key="5">
    <source>
        <dbReference type="SAM" id="MobiDB-lite"/>
    </source>
</evidence>
<comment type="caution">
    <text evidence="7">The sequence shown here is derived from an EMBL/GenBank/DDBJ whole genome shotgun (WGS) entry which is preliminary data.</text>
</comment>
<dbReference type="EC" id="3.1.2.4" evidence="2 4"/>
<reference evidence="7 8" key="1">
    <citation type="journal article" date="2023" name="G3 (Bethesda)">
        <title>A chromosome-length genome assembly and annotation of blackberry (Rubus argutus, cv. 'Hillquist').</title>
        <authorList>
            <person name="Bruna T."/>
            <person name="Aryal R."/>
            <person name="Dudchenko O."/>
            <person name="Sargent D.J."/>
            <person name="Mead D."/>
            <person name="Buti M."/>
            <person name="Cavallini A."/>
            <person name="Hytonen T."/>
            <person name="Andres J."/>
            <person name="Pham M."/>
            <person name="Weisz D."/>
            <person name="Mascagni F."/>
            <person name="Usai G."/>
            <person name="Natali L."/>
            <person name="Bassil N."/>
            <person name="Fernandez G.E."/>
            <person name="Lomsadze A."/>
            <person name="Armour M."/>
            <person name="Olukolu B."/>
            <person name="Poorten T."/>
            <person name="Britton C."/>
            <person name="Davik J."/>
            <person name="Ashrafi H."/>
            <person name="Aiden E.L."/>
            <person name="Borodovsky M."/>
            <person name="Worthington M."/>
        </authorList>
    </citation>
    <scope>NUCLEOTIDE SEQUENCE [LARGE SCALE GENOMIC DNA]</scope>
    <source>
        <strain evidence="7">PI 553951</strain>
    </source>
</reference>
<dbReference type="InterPro" id="IPR032259">
    <property type="entry name" value="HIBYL-CoA-H"/>
</dbReference>
<dbReference type="GO" id="GO:0006574">
    <property type="term" value="P:L-valine catabolic process"/>
    <property type="evidence" value="ECO:0007669"/>
    <property type="project" value="UniProtKB-UniRule"/>
</dbReference>
<evidence type="ECO:0000256" key="2">
    <source>
        <dbReference type="ARBA" id="ARBA00011915"/>
    </source>
</evidence>
<dbReference type="InterPro" id="IPR029045">
    <property type="entry name" value="ClpP/crotonase-like_dom_sf"/>
</dbReference>
<evidence type="ECO:0000313" key="7">
    <source>
        <dbReference type="EMBL" id="KAK9913155.1"/>
    </source>
</evidence>
<dbReference type="EMBL" id="JBEDUW010000007">
    <property type="protein sequence ID" value="KAK9913155.1"/>
    <property type="molecule type" value="Genomic_DNA"/>
</dbReference>